<dbReference type="AlphaFoldDB" id="A0A151ZSB0"/>
<reference evidence="6 7" key="1">
    <citation type="submission" date="2015-12" db="EMBL/GenBank/DDBJ databases">
        <title>Dictyostelia acquired genes for synthesis and detection of signals that induce cell-type specialization by lateral gene transfer from prokaryotes.</title>
        <authorList>
            <person name="Gloeckner G."/>
            <person name="Schaap P."/>
        </authorList>
    </citation>
    <scope>NUCLEOTIDE SEQUENCE [LARGE SCALE GENOMIC DNA]</scope>
    <source>
        <strain evidence="6 7">TK</strain>
    </source>
</reference>
<dbReference type="Proteomes" id="UP000076078">
    <property type="component" value="Unassembled WGS sequence"/>
</dbReference>
<protein>
    <recommendedName>
        <fullName evidence="8">Transmembrane protein</fullName>
    </recommendedName>
</protein>
<feature type="transmembrane region" description="Helical" evidence="5">
    <location>
        <begin position="93"/>
        <end position="115"/>
    </location>
</feature>
<keyword evidence="2 5" id="KW-0812">Transmembrane</keyword>
<evidence type="ECO:0008006" key="8">
    <source>
        <dbReference type="Google" id="ProtNLM"/>
    </source>
</evidence>
<keyword evidence="3 5" id="KW-1133">Transmembrane helix</keyword>
<feature type="transmembrane region" description="Helical" evidence="5">
    <location>
        <begin position="39"/>
        <end position="59"/>
    </location>
</feature>
<feature type="transmembrane region" description="Helical" evidence="5">
    <location>
        <begin position="12"/>
        <end position="33"/>
    </location>
</feature>
<evidence type="ECO:0000256" key="1">
    <source>
        <dbReference type="ARBA" id="ARBA00004141"/>
    </source>
</evidence>
<feature type="transmembrane region" description="Helical" evidence="5">
    <location>
        <begin position="66"/>
        <end position="87"/>
    </location>
</feature>
<dbReference type="OrthoDB" id="19165at2759"/>
<evidence type="ECO:0000256" key="3">
    <source>
        <dbReference type="ARBA" id="ARBA00022989"/>
    </source>
</evidence>
<evidence type="ECO:0000256" key="5">
    <source>
        <dbReference type="SAM" id="Phobius"/>
    </source>
</evidence>
<evidence type="ECO:0000256" key="4">
    <source>
        <dbReference type="ARBA" id="ARBA00023136"/>
    </source>
</evidence>
<dbReference type="OMA" id="QYYFMYT"/>
<evidence type="ECO:0000313" key="7">
    <source>
        <dbReference type="Proteomes" id="UP000076078"/>
    </source>
</evidence>
<sequence>MSFKLLSMSTVMTLVHFILSILLFITSIVVFVSKNLIHFNGLTILLLTVWLIFTGLHGWKYYEQYYFMYTFTGRGLFYFFIGLIVWGSNESSFFSGVVSLLFMLFGIGSFGIGTFSESYEPPRPLLGPPDFKPFKEKNTALASQSDFEDPFIPDSLSADSRNSNINTANNPFTI</sequence>
<dbReference type="GO" id="GO:0016020">
    <property type="term" value="C:membrane"/>
    <property type="evidence" value="ECO:0007669"/>
    <property type="project" value="UniProtKB-SubCell"/>
</dbReference>
<dbReference type="Pfam" id="PF08507">
    <property type="entry name" value="COPI_assoc"/>
    <property type="match status" value="1"/>
</dbReference>
<keyword evidence="4 5" id="KW-0472">Membrane</keyword>
<dbReference type="InterPro" id="IPR013714">
    <property type="entry name" value="Golgi_TVP15"/>
</dbReference>
<name>A0A151ZSB0_TIELA</name>
<accession>A0A151ZSB0</accession>
<keyword evidence="7" id="KW-1185">Reference proteome</keyword>
<dbReference type="InParanoid" id="A0A151ZSB0"/>
<comment type="caution">
    <text evidence="6">The sequence shown here is derived from an EMBL/GenBank/DDBJ whole genome shotgun (WGS) entry which is preliminary data.</text>
</comment>
<gene>
    <name evidence="6" type="ORF">DLAC_04183</name>
</gene>
<dbReference type="EMBL" id="LODT01000021">
    <property type="protein sequence ID" value="KYQ96873.1"/>
    <property type="molecule type" value="Genomic_DNA"/>
</dbReference>
<evidence type="ECO:0000313" key="6">
    <source>
        <dbReference type="EMBL" id="KYQ96873.1"/>
    </source>
</evidence>
<organism evidence="6 7">
    <name type="scientific">Tieghemostelium lacteum</name>
    <name type="common">Slime mold</name>
    <name type="synonym">Dictyostelium lacteum</name>
    <dbReference type="NCBI Taxonomy" id="361077"/>
    <lineage>
        <taxon>Eukaryota</taxon>
        <taxon>Amoebozoa</taxon>
        <taxon>Evosea</taxon>
        <taxon>Eumycetozoa</taxon>
        <taxon>Dictyostelia</taxon>
        <taxon>Dictyosteliales</taxon>
        <taxon>Raperosteliaceae</taxon>
        <taxon>Tieghemostelium</taxon>
    </lineage>
</organism>
<comment type="subcellular location">
    <subcellularLocation>
        <location evidence="1">Membrane</location>
        <topology evidence="1">Multi-pass membrane protein</topology>
    </subcellularLocation>
</comment>
<proteinExistence type="predicted"/>
<evidence type="ECO:0000256" key="2">
    <source>
        <dbReference type="ARBA" id="ARBA00022692"/>
    </source>
</evidence>